<dbReference type="GO" id="GO:0052689">
    <property type="term" value="F:carboxylic ester hydrolase activity"/>
    <property type="evidence" value="ECO:0007669"/>
    <property type="project" value="TreeGrafter"/>
</dbReference>
<dbReference type="InterPro" id="IPR029058">
    <property type="entry name" value="AB_hydrolase_fold"/>
</dbReference>
<name>A0A1T5B2A8_9SPHI</name>
<evidence type="ECO:0000259" key="2">
    <source>
        <dbReference type="Pfam" id="PF12146"/>
    </source>
</evidence>
<dbReference type="GO" id="GO:0006508">
    <property type="term" value="P:proteolysis"/>
    <property type="evidence" value="ECO:0007669"/>
    <property type="project" value="InterPro"/>
</dbReference>
<evidence type="ECO:0000256" key="1">
    <source>
        <dbReference type="ARBA" id="ARBA00022801"/>
    </source>
</evidence>
<dbReference type="InterPro" id="IPR053145">
    <property type="entry name" value="AB_hydrolase_Est10"/>
</dbReference>
<proteinExistence type="predicted"/>
<evidence type="ECO:0000313" key="4">
    <source>
        <dbReference type="Proteomes" id="UP000189981"/>
    </source>
</evidence>
<reference evidence="4" key="1">
    <citation type="submission" date="2017-02" db="EMBL/GenBank/DDBJ databases">
        <authorList>
            <person name="Varghese N."/>
            <person name="Submissions S."/>
        </authorList>
    </citation>
    <scope>NUCLEOTIDE SEQUENCE [LARGE SCALE GENOMIC DNA]</scope>
    <source>
        <strain evidence="4">DSM 22385</strain>
    </source>
</reference>
<dbReference type="GO" id="GO:0004252">
    <property type="term" value="F:serine-type endopeptidase activity"/>
    <property type="evidence" value="ECO:0007669"/>
    <property type="project" value="InterPro"/>
</dbReference>
<dbReference type="Pfam" id="PF12146">
    <property type="entry name" value="Hydrolase_4"/>
    <property type="match status" value="1"/>
</dbReference>
<dbReference type="Gene3D" id="3.40.50.1820">
    <property type="entry name" value="alpha/beta hydrolase"/>
    <property type="match status" value="1"/>
</dbReference>
<accession>A0A1T5B2A8</accession>
<dbReference type="SUPFAM" id="SSF53474">
    <property type="entry name" value="alpha/beta-Hydrolases"/>
    <property type="match status" value="1"/>
</dbReference>
<keyword evidence="4" id="KW-1185">Reference proteome</keyword>
<organism evidence="3 4">
    <name type="scientific">Daejeonella lutea</name>
    <dbReference type="NCBI Taxonomy" id="572036"/>
    <lineage>
        <taxon>Bacteria</taxon>
        <taxon>Pseudomonadati</taxon>
        <taxon>Bacteroidota</taxon>
        <taxon>Sphingobacteriia</taxon>
        <taxon>Sphingobacteriales</taxon>
        <taxon>Sphingobacteriaceae</taxon>
        <taxon>Daejeonella</taxon>
    </lineage>
</organism>
<dbReference type="PANTHER" id="PTHR43265">
    <property type="entry name" value="ESTERASE ESTD"/>
    <property type="match status" value="1"/>
</dbReference>
<protein>
    <recommendedName>
        <fullName evidence="2">Serine aminopeptidase S33 domain-containing protein</fullName>
    </recommendedName>
</protein>
<evidence type="ECO:0000313" key="3">
    <source>
        <dbReference type="EMBL" id="SKB41441.1"/>
    </source>
</evidence>
<gene>
    <name evidence="3" type="ORF">SAMN05661099_1225</name>
</gene>
<dbReference type="InterPro" id="IPR002471">
    <property type="entry name" value="Pept_S9_AS"/>
</dbReference>
<dbReference type="STRING" id="572036.SAMN05661099_1225"/>
<dbReference type="PROSITE" id="PS00708">
    <property type="entry name" value="PRO_ENDOPEP_SER"/>
    <property type="match status" value="1"/>
</dbReference>
<dbReference type="EMBL" id="FUYR01000001">
    <property type="protein sequence ID" value="SKB41441.1"/>
    <property type="molecule type" value="Genomic_DNA"/>
</dbReference>
<dbReference type="AlphaFoldDB" id="A0A1T5B2A8"/>
<sequence>MPAKLPTMAHWSRHNSKYLPRMKTSASIFILLVVTFTTLAQPISGQWSGTLNAGAMKLKVVFHITKTESGYSSTMDSPDQGAMKIPVTATTFEAPNLKLEISKLQIEYKGVLKNDTLSGTFIQSGMPIPLTLTKTLIPASKRPQEPKPPFSYYTEDLTFRNSAANISLAGTLTLPAKDGNYPAVILIGGSGPQNRDGEIAGHKPLLVLADHLTKNGIAVFRFDDRGVGKSEGNFQTASIPDFTSDVESALAYLKTRKEINKQKIGLVGHSEGGIIAPMLAAKSPDVKFIVMLAGPGLPGYKLLLLQMEKMQRAMGVPDKMVQESAKFYGEAYQMIWESPENDPSLKTRVGKYVTFQMGIQAPEGAANGVVSSITNPWMVSFLKYDPVPVLSRVKIPVLALTGEKDVQVLPAENLAGIKNILTESGNKNFTVKEYPGLNHMFQTCTTCYPFEALEETFAPEVLKDVTEWVLGRTK</sequence>
<feature type="domain" description="Serine aminopeptidase S33" evidence="2">
    <location>
        <begin position="208"/>
        <end position="441"/>
    </location>
</feature>
<dbReference type="PANTHER" id="PTHR43265:SF1">
    <property type="entry name" value="ESTERASE ESTD"/>
    <property type="match status" value="1"/>
</dbReference>
<keyword evidence="1" id="KW-0378">Hydrolase</keyword>
<dbReference type="Proteomes" id="UP000189981">
    <property type="component" value="Unassembled WGS sequence"/>
</dbReference>
<dbReference type="InterPro" id="IPR022742">
    <property type="entry name" value="Hydrolase_4"/>
</dbReference>